<dbReference type="AlphaFoldDB" id="A0A832T7C9"/>
<dbReference type="PANTHER" id="PTHR36120">
    <property type="entry name" value="FUCOSE ISOMERASE"/>
    <property type="match status" value="1"/>
</dbReference>
<evidence type="ECO:0000256" key="1">
    <source>
        <dbReference type="ARBA" id="ARBA00023235"/>
    </source>
</evidence>
<dbReference type="PANTHER" id="PTHR36120:SF2">
    <property type="entry name" value="FUCOSE ISOMERASE"/>
    <property type="match status" value="1"/>
</dbReference>
<dbReference type="EMBL" id="DUJS01000004">
    <property type="protein sequence ID" value="HII70667.1"/>
    <property type="molecule type" value="Genomic_DNA"/>
</dbReference>
<dbReference type="GO" id="GO:0016861">
    <property type="term" value="F:intramolecular oxidoreductase activity, interconverting aldoses and ketoses"/>
    <property type="evidence" value="ECO:0007669"/>
    <property type="project" value="InterPro"/>
</dbReference>
<accession>A0A832T7C9</accession>
<dbReference type="RefSeq" id="WP_281070615.1">
    <property type="nucleotide sequence ID" value="NZ_DUJS01000004.1"/>
</dbReference>
<dbReference type="GO" id="GO:0005737">
    <property type="term" value="C:cytoplasm"/>
    <property type="evidence" value="ECO:0007669"/>
    <property type="project" value="InterPro"/>
</dbReference>
<dbReference type="InterPro" id="IPR009015">
    <property type="entry name" value="Fucose_isomerase_N/cen_sf"/>
</dbReference>
<proteinExistence type="predicted"/>
<evidence type="ECO:0000313" key="4">
    <source>
        <dbReference type="Proteomes" id="UP000619545"/>
    </source>
</evidence>
<reference evidence="3" key="1">
    <citation type="journal article" date="2020" name="bioRxiv">
        <title>A rank-normalized archaeal taxonomy based on genome phylogeny resolves widespread incomplete and uneven classifications.</title>
        <authorList>
            <person name="Rinke C."/>
            <person name="Chuvochina M."/>
            <person name="Mussig A.J."/>
            <person name="Chaumeil P.-A."/>
            <person name="Waite D.W."/>
            <person name="Whitman W.B."/>
            <person name="Parks D.H."/>
            <person name="Hugenholtz P."/>
        </authorList>
    </citation>
    <scope>NUCLEOTIDE SEQUENCE</scope>
    <source>
        <strain evidence="3">UBA8853</strain>
    </source>
</reference>
<name>A0A832T7C9_9EURY</name>
<evidence type="ECO:0000256" key="2">
    <source>
        <dbReference type="ARBA" id="ARBA00023277"/>
    </source>
</evidence>
<keyword evidence="2" id="KW-0119">Carbohydrate metabolism</keyword>
<keyword evidence="1" id="KW-0413">Isomerase</keyword>
<dbReference type="Proteomes" id="UP000619545">
    <property type="component" value="Unassembled WGS sequence"/>
</dbReference>
<protein>
    <recommendedName>
        <fullName evidence="5">Fucose isomerase</fullName>
    </recommendedName>
</protein>
<evidence type="ECO:0008006" key="5">
    <source>
        <dbReference type="Google" id="ProtNLM"/>
    </source>
</evidence>
<comment type="caution">
    <text evidence="3">The sequence shown here is derived from an EMBL/GenBank/DDBJ whole genome shotgun (WGS) entry which is preliminary data.</text>
</comment>
<dbReference type="SUPFAM" id="SSF53743">
    <property type="entry name" value="FucI/AraA N-terminal and middle domains"/>
    <property type="match status" value="1"/>
</dbReference>
<gene>
    <name evidence="3" type="ORF">HA336_05485</name>
</gene>
<organism evidence="3 4">
    <name type="scientific">Methanopyrus kandleri</name>
    <dbReference type="NCBI Taxonomy" id="2320"/>
    <lineage>
        <taxon>Archaea</taxon>
        <taxon>Methanobacteriati</taxon>
        <taxon>Methanobacteriota</taxon>
        <taxon>Methanomada group</taxon>
        <taxon>Methanopyri</taxon>
        <taxon>Methanopyrales</taxon>
        <taxon>Methanopyraceae</taxon>
        <taxon>Methanopyrus</taxon>
    </lineage>
</organism>
<dbReference type="GO" id="GO:0005996">
    <property type="term" value="P:monosaccharide metabolic process"/>
    <property type="evidence" value="ECO:0007669"/>
    <property type="project" value="InterPro"/>
</dbReference>
<evidence type="ECO:0000313" key="3">
    <source>
        <dbReference type="EMBL" id="HII70667.1"/>
    </source>
</evidence>
<sequence length="353" mass="38665">MKLTILASPLADRDVLRRAERLADRFNLEPRIVTDPEDVPDSPTVALVATGGTEDTIEALLERSSAVLLLHWHSYNSLAAALEVGVSTLHVGRAEEAIRAFKRLVGTRILVVGGKCSWIRGPDPSDLPYLQTVEVDLEDVKSVDPDGSFEEKLRAHGIDPSELNRNFLDLAGKLHAVLSQYGANAITGDCFSLYEEFGAVPCLYFSALDVPYCCEGDPAALVTTLLTPARIRPFIGNVIELDRYGTRLAHCACPLELLRELEIVDHMETGAPHAVKGVLPTGECVLARYPYAVGASVVETRWRDDQCRVQARLLVEEEFEPRGNHHCVALGVGPELVKEIFEAVHLNPSPSSE</sequence>